<accession>A0AC61QK92</accession>
<evidence type="ECO:0000313" key="2">
    <source>
        <dbReference type="Proteomes" id="UP000294588"/>
    </source>
</evidence>
<comment type="caution">
    <text evidence="1">The sequence shown here is derived from an EMBL/GenBank/DDBJ whole genome shotgun (WGS) entry which is preliminary data.</text>
</comment>
<dbReference type="Proteomes" id="UP000294588">
    <property type="component" value="Unassembled WGS sequence"/>
</dbReference>
<evidence type="ECO:0000313" key="1">
    <source>
        <dbReference type="EMBL" id="TDF73885.1"/>
    </source>
</evidence>
<dbReference type="EMBL" id="SMOG01000003">
    <property type="protein sequence ID" value="TDF73885.1"/>
    <property type="molecule type" value="Genomic_DNA"/>
</dbReference>
<gene>
    <name evidence="1" type="ORF">E0946_02390</name>
</gene>
<keyword evidence="2" id="KW-1185">Reference proteome</keyword>
<protein>
    <submittedName>
        <fullName evidence="1">Gfo/Idh/MocA family oxidoreductase</fullName>
    </submittedName>
</protein>
<name>A0AC61QK92_9BACT</name>
<organism evidence="1 2">
    <name type="scientific">Candidatus Syntrophosphaera thermopropionivorans</name>
    <dbReference type="NCBI Taxonomy" id="2593015"/>
    <lineage>
        <taxon>Bacteria</taxon>
        <taxon>Pseudomonadati</taxon>
        <taxon>Candidatus Cloacimonadota</taxon>
        <taxon>Candidatus Cloacimonadia</taxon>
        <taxon>Candidatus Cloacimonadales</taxon>
        <taxon>Candidatus Cloacimonadaceae</taxon>
        <taxon>Candidatus Syntrophosphaera</taxon>
    </lineage>
</organism>
<sequence>MLKIGLVGVGHLGRFHAEKLKSNPLCQLVGIYDSNPECCKSVAEEFNLTAFPGYQELLSDVDAVDIATTTSSHYALAKQALEQGKHIFIEKPITSELWQAEELVNLANQKGLKIQVGHIERFNPVTLKVENLIEDPLFIESHRISSFQPRGTDVPVVLDLMIHDIDLILDFIQSPVKKIYANGVGIFTPSIDIANARIEFENGSIANVTSSRVSLKHERKIRFFQRDAYISLDFIAKLASVTKINPAMMRFIPLILQGTMDIKPEQLVEIQRFDLSDSEQDALALELNSFIEAIIEDKKPVVDGQAGYRALQVAMQILDCINHQPSTHI</sequence>
<proteinExistence type="predicted"/>
<reference evidence="1" key="1">
    <citation type="submission" date="2019-03" db="EMBL/GenBank/DDBJ databases">
        <title>Candidatus Syntrophosphaera thermopropionivorans: a novel player in syntrophic propionate oxidation during anaerobic digestion.</title>
        <authorList>
            <person name="Dyksma S."/>
        </authorList>
    </citation>
    <scope>NUCLEOTIDE SEQUENCE</scope>
    <source>
        <strain evidence="1">W5</strain>
    </source>
</reference>